<feature type="domain" description="Cytosolic carboxypeptidase N-terminal" evidence="2">
    <location>
        <begin position="56"/>
        <end position="116"/>
    </location>
</feature>
<keyword evidence="4" id="KW-1185">Reference proteome</keyword>
<accession>A0A0V0QD15</accession>
<evidence type="ECO:0000256" key="1">
    <source>
        <dbReference type="ARBA" id="ARBA00001947"/>
    </source>
</evidence>
<dbReference type="AlphaFoldDB" id="A0A0V0QD15"/>
<dbReference type="OrthoDB" id="10253041at2759"/>
<protein>
    <recommendedName>
        <fullName evidence="2">Cytosolic carboxypeptidase N-terminal domain-containing protein</fullName>
    </recommendedName>
</protein>
<dbReference type="InterPro" id="IPR040626">
    <property type="entry name" value="Pepdidase_M14_N"/>
</dbReference>
<dbReference type="InterPro" id="IPR050821">
    <property type="entry name" value="Cytosolic_carboxypeptidase"/>
</dbReference>
<organism evidence="3 4">
    <name type="scientific">Pseudocohnilembus persalinus</name>
    <name type="common">Ciliate</name>
    <dbReference type="NCBI Taxonomy" id="266149"/>
    <lineage>
        <taxon>Eukaryota</taxon>
        <taxon>Sar</taxon>
        <taxon>Alveolata</taxon>
        <taxon>Ciliophora</taxon>
        <taxon>Intramacronucleata</taxon>
        <taxon>Oligohymenophorea</taxon>
        <taxon>Scuticociliatia</taxon>
        <taxon>Philasterida</taxon>
        <taxon>Pseudocohnilembidae</taxon>
        <taxon>Pseudocohnilembus</taxon>
    </lineage>
</organism>
<dbReference type="PANTHER" id="PTHR12756">
    <property type="entry name" value="CYTOSOLIC CARBOXYPEPTIDASE"/>
    <property type="match status" value="1"/>
</dbReference>
<gene>
    <name evidence="3" type="ORF">PPERSA_07229</name>
</gene>
<proteinExistence type="predicted"/>
<reference evidence="3 4" key="1">
    <citation type="journal article" date="2015" name="Sci. Rep.">
        <title>Genome of the facultative scuticociliatosis pathogen Pseudocohnilembus persalinus provides insight into its virulence through horizontal gene transfer.</title>
        <authorList>
            <person name="Xiong J."/>
            <person name="Wang G."/>
            <person name="Cheng J."/>
            <person name="Tian M."/>
            <person name="Pan X."/>
            <person name="Warren A."/>
            <person name="Jiang C."/>
            <person name="Yuan D."/>
            <person name="Miao W."/>
        </authorList>
    </citation>
    <scope>NUCLEOTIDE SEQUENCE [LARGE SCALE GENOMIC DNA]</scope>
    <source>
        <strain evidence="3">36N120E</strain>
    </source>
</reference>
<name>A0A0V0QD15_PSEPJ</name>
<dbReference type="EMBL" id="LDAU01000196">
    <property type="protein sequence ID" value="KRX00032.1"/>
    <property type="molecule type" value="Genomic_DNA"/>
</dbReference>
<sequence length="132" mass="15667">MANVLCDIRPLITNTRNGEQQIVQQYFGQGVASQEKQINRVYNSFFEKERNHILEFSSDFECGNLLMAYKVGPFEYDLVLQNDINTKGYTQWFFFSVGNAKKNTPYTFNIVNMKKYLIQLRDETFSFFHKRF</sequence>
<comment type="cofactor">
    <cofactor evidence="1">
        <name>Zn(2+)</name>
        <dbReference type="ChEBI" id="CHEBI:29105"/>
    </cofactor>
</comment>
<evidence type="ECO:0000259" key="2">
    <source>
        <dbReference type="Pfam" id="PF18027"/>
    </source>
</evidence>
<evidence type="ECO:0000313" key="4">
    <source>
        <dbReference type="Proteomes" id="UP000054937"/>
    </source>
</evidence>
<dbReference type="InParanoid" id="A0A0V0QD15"/>
<dbReference type="Pfam" id="PF18027">
    <property type="entry name" value="Pepdidase_M14_N"/>
    <property type="match status" value="1"/>
</dbReference>
<evidence type="ECO:0000313" key="3">
    <source>
        <dbReference type="EMBL" id="KRX00032.1"/>
    </source>
</evidence>
<comment type="caution">
    <text evidence="3">The sequence shown here is derived from an EMBL/GenBank/DDBJ whole genome shotgun (WGS) entry which is preliminary data.</text>
</comment>
<dbReference type="PANTHER" id="PTHR12756:SF11">
    <property type="entry name" value="CYTOSOLIC CARBOXYPEPTIDASE 1"/>
    <property type="match status" value="1"/>
</dbReference>
<dbReference type="Gene3D" id="2.60.40.3120">
    <property type="match status" value="1"/>
</dbReference>
<dbReference type="Proteomes" id="UP000054937">
    <property type="component" value="Unassembled WGS sequence"/>
</dbReference>